<feature type="domain" description="Fe/B12 periplasmic-binding" evidence="1">
    <location>
        <begin position="94"/>
        <end position="362"/>
    </location>
</feature>
<dbReference type="GO" id="GO:0071281">
    <property type="term" value="P:cellular response to iron ion"/>
    <property type="evidence" value="ECO:0007669"/>
    <property type="project" value="TreeGrafter"/>
</dbReference>
<proteinExistence type="predicted"/>
<dbReference type="PROSITE" id="PS50983">
    <property type="entry name" value="FE_B12_PBP"/>
    <property type="match status" value="1"/>
</dbReference>
<evidence type="ECO:0000313" key="3">
    <source>
        <dbReference type="Proteomes" id="UP001207408"/>
    </source>
</evidence>
<dbReference type="PANTHER" id="PTHR30535">
    <property type="entry name" value="VITAMIN B12-BINDING PROTEIN"/>
    <property type="match status" value="1"/>
</dbReference>
<name>A0AAE3SL05_9BACT</name>
<dbReference type="Pfam" id="PF01497">
    <property type="entry name" value="Peripla_BP_2"/>
    <property type="match status" value="1"/>
</dbReference>
<sequence>MIKNVLFLGILGLIIYGCNHQSSAKKDLSGVQQPDSVYVPKYANRFSIKYYSDHKIVEVLHPWDSLAAPLSMVLSGNEAFLKRNPDAIRVPVKRWISVASTQICYANELGVLDQLVGMAEPEYVSNEKVKKGIEKSLIRNIGTAYAPDMEVVLSLNPDMMMISPFRDDYYGPLRNAGIKVATNSSYLENTPLGRMEWLMFVASFFDREDFALKKVQEIADKYNAIKEIASQANDKPDVFTGKVYQGVWYVPAAQSYKAVFLKDAGVNYIFNDRPGVGSHNYDFETVYEAAGDCKFWSILVNYPGTYSYSALKTEDTRYADFTAFKERNVIFSNTNSSRYYEEGIMCPEVILSDMVKMYHPELLKNYEPVFYKRLTKE</sequence>
<dbReference type="Gene3D" id="3.40.50.1980">
    <property type="entry name" value="Nitrogenase molybdenum iron protein domain"/>
    <property type="match status" value="2"/>
</dbReference>
<dbReference type="PROSITE" id="PS51257">
    <property type="entry name" value="PROKAR_LIPOPROTEIN"/>
    <property type="match status" value="1"/>
</dbReference>
<reference evidence="2" key="1">
    <citation type="submission" date="2022-10" db="EMBL/GenBank/DDBJ databases">
        <authorList>
            <person name="Yu W.X."/>
        </authorList>
    </citation>
    <scope>NUCLEOTIDE SEQUENCE</scope>
    <source>
        <strain evidence="2">D04</strain>
    </source>
</reference>
<dbReference type="RefSeq" id="WP_301201138.1">
    <property type="nucleotide sequence ID" value="NZ_JAPDPI010000037.1"/>
</dbReference>
<dbReference type="InterPro" id="IPR050902">
    <property type="entry name" value="ABC_Transporter_SBP"/>
</dbReference>
<dbReference type="SUPFAM" id="SSF53807">
    <property type="entry name" value="Helical backbone' metal receptor"/>
    <property type="match status" value="1"/>
</dbReference>
<keyword evidence="3" id="KW-1185">Reference proteome</keyword>
<dbReference type="InterPro" id="IPR002491">
    <property type="entry name" value="ABC_transptr_periplasmic_BD"/>
</dbReference>
<protein>
    <submittedName>
        <fullName evidence="2">ABC transporter substrate-binding protein</fullName>
    </submittedName>
</protein>
<dbReference type="Proteomes" id="UP001207408">
    <property type="component" value="Unassembled WGS sequence"/>
</dbReference>
<accession>A0AAE3SL05</accession>
<evidence type="ECO:0000259" key="1">
    <source>
        <dbReference type="PROSITE" id="PS50983"/>
    </source>
</evidence>
<organism evidence="2 3">
    <name type="scientific">Plebeiibacterium marinum</name>
    <dbReference type="NCBI Taxonomy" id="2992111"/>
    <lineage>
        <taxon>Bacteria</taxon>
        <taxon>Pseudomonadati</taxon>
        <taxon>Bacteroidota</taxon>
        <taxon>Bacteroidia</taxon>
        <taxon>Marinilabiliales</taxon>
        <taxon>Marinilabiliaceae</taxon>
        <taxon>Plebeiibacterium</taxon>
    </lineage>
</organism>
<evidence type="ECO:0000313" key="2">
    <source>
        <dbReference type="EMBL" id="MCW3807083.1"/>
    </source>
</evidence>
<dbReference type="PANTHER" id="PTHR30535:SF34">
    <property type="entry name" value="MOLYBDATE-BINDING PROTEIN MOLA"/>
    <property type="match status" value="1"/>
</dbReference>
<comment type="caution">
    <text evidence="2">The sequence shown here is derived from an EMBL/GenBank/DDBJ whole genome shotgun (WGS) entry which is preliminary data.</text>
</comment>
<dbReference type="EMBL" id="JAPDPI010000037">
    <property type="protein sequence ID" value="MCW3807083.1"/>
    <property type="molecule type" value="Genomic_DNA"/>
</dbReference>
<gene>
    <name evidence="2" type="ORF">OM074_15705</name>
</gene>
<dbReference type="AlphaFoldDB" id="A0AAE3SL05"/>